<evidence type="ECO:0000313" key="3">
    <source>
        <dbReference type="Proteomes" id="UP000281955"/>
    </source>
</evidence>
<accession>A0A420XVB6</accession>
<keyword evidence="1" id="KW-1133">Transmembrane helix</keyword>
<dbReference type="InterPro" id="IPR036259">
    <property type="entry name" value="MFS_trans_sf"/>
</dbReference>
<keyword evidence="1" id="KW-0812">Transmembrane</keyword>
<dbReference type="GO" id="GO:0022857">
    <property type="term" value="F:transmembrane transporter activity"/>
    <property type="evidence" value="ECO:0007669"/>
    <property type="project" value="InterPro"/>
</dbReference>
<comment type="caution">
    <text evidence="2">The sequence shown here is derived from an EMBL/GenBank/DDBJ whole genome shotgun (WGS) entry which is preliminary data.</text>
</comment>
<dbReference type="PANTHER" id="PTHR23530:SF1">
    <property type="entry name" value="PERMEASE, MAJOR FACILITATOR SUPERFAMILY-RELATED"/>
    <property type="match status" value="1"/>
</dbReference>
<protein>
    <submittedName>
        <fullName evidence="2">Putative MFS family arabinose efflux permease</fullName>
    </submittedName>
</protein>
<feature type="transmembrane region" description="Helical" evidence="1">
    <location>
        <begin position="61"/>
        <end position="94"/>
    </location>
</feature>
<dbReference type="Proteomes" id="UP000281955">
    <property type="component" value="Unassembled WGS sequence"/>
</dbReference>
<gene>
    <name evidence="2" type="ORF">CLV35_0270</name>
</gene>
<feature type="transmembrane region" description="Helical" evidence="1">
    <location>
        <begin position="337"/>
        <end position="362"/>
    </location>
</feature>
<organism evidence="2 3">
    <name type="scientific">Motilibacter peucedani</name>
    <dbReference type="NCBI Taxonomy" id="598650"/>
    <lineage>
        <taxon>Bacteria</taxon>
        <taxon>Bacillati</taxon>
        <taxon>Actinomycetota</taxon>
        <taxon>Actinomycetes</taxon>
        <taxon>Motilibacterales</taxon>
        <taxon>Motilibacteraceae</taxon>
        <taxon>Motilibacter</taxon>
    </lineage>
</organism>
<dbReference type="InterPro" id="IPR053160">
    <property type="entry name" value="MFS_DHA3_Transporter"/>
</dbReference>
<dbReference type="EMBL" id="RBWV01000004">
    <property type="protein sequence ID" value="RKS80599.1"/>
    <property type="molecule type" value="Genomic_DNA"/>
</dbReference>
<evidence type="ECO:0000256" key="1">
    <source>
        <dbReference type="SAM" id="Phobius"/>
    </source>
</evidence>
<evidence type="ECO:0000313" key="2">
    <source>
        <dbReference type="EMBL" id="RKS80599.1"/>
    </source>
</evidence>
<feature type="transmembrane region" description="Helical" evidence="1">
    <location>
        <begin position="269"/>
        <end position="299"/>
    </location>
</feature>
<dbReference type="RefSeq" id="WP_121191630.1">
    <property type="nucleotide sequence ID" value="NZ_RBWV01000004.1"/>
</dbReference>
<dbReference type="Gene3D" id="1.20.1250.20">
    <property type="entry name" value="MFS general substrate transporter like domains"/>
    <property type="match status" value="1"/>
</dbReference>
<dbReference type="SUPFAM" id="SSF103473">
    <property type="entry name" value="MFS general substrate transporter"/>
    <property type="match status" value="1"/>
</dbReference>
<keyword evidence="1" id="KW-0472">Membrane</keyword>
<name>A0A420XVB6_9ACTN</name>
<reference evidence="2 3" key="1">
    <citation type="submission" date="2018-10" db="EMBL/GenBank/DDBJ databases">
        <title>Genomic Encyclopedia of Archaeal and Bacterial Type Strains, Phase II (KMG-II): from individual species to whole genera.</title>
        <authorList>
            <person name="Goeker M."/>
        </authorList>
    </citation>
    <scope>NUCLEOTIDE SEQUENCE [LARGE SCALE GENOMIC DNA]</scope>
    <source>
        <strain evidence="2 3">RP-AC37</strain>
    </source>
</reference>
<dbReference type="PANTHER" id="PTHR23530">
    <property type="entry name" value="TRANSPORT PROTEIN-RELATED"/>
    <property type="match status" value="1"/>
</dbReference>
<keyword evidence="3" id="KW-1185">Reference proteome</keyword>
<feature type="transmembrane region" description="Helical" evidence="1">
    <location>
        <begin position="204"/>
        <end position="222"/>
    </location>
</feature>
<dbReference type="Pfam" id="PF07690">
    <property type="entry name" value="MFS_1"/>
    <property type="match status" value="1"/>
</dbReference>
<dbReference type="InParanoid" id="A0A420XVB6"/>
<feature type="transmembrane region" description="Helical" evidence="1">
    <location>
        <begin position="234"/>
        <end position="257"/>
    </location>
</feature>
<dbReference type="InterPro" id="IPR011701">
    <property type="entry name" value="MFS"/>
</dbReference>
<dbReference type="AlphaFoldDB" id="A0A420XVB6"/>
<dbReference type="OrthoDB" id="350307at2"/>
<proteinExistence type="predicted"/>
<feature type="transmembrane region" description="Helical" evidence="1">
    <location>
        <begin position="31"/>
        <end position="49"/>
    </location>
</feature>
<sequence length="383" mass="38588">MTTWALVADAVPVYPVYALLFTDSGLGDGQVSALFALWSLVSALAEVPFGALADRVPRRQVLVAAGLVQAAGMACWTVAPCLAGFAAGFVLWGLSGALSSGAREALLVDGLVALDAVDLVPRALARLSAAELVAQLPAAVLASLLLPLGGYPLVGAASVGTCTAAAVLAARVPEPAPPPPRSEGGGQAYLAGLREAVSDVRRGPLLRAAVLALALVTGLDALEEYFGLLVHGWHVPLTATPAVLLVVSLAGALGGWVGGRLRPRHPAVLLAAAALLLGLAVAAGGPVAVALLACFYAGYRAVLVDVTVRLQERVERSRATVTSLASLATEGVGLAVFGLWALAGASGTPWLVAAVAVALAAAGQRRPTGRSRAVRSSRSTRAG</sequence>